<accession>A0A402APF5</accession>
<dbReference type="AlphaFoldDB" id="A0A402APF5"/>
<dbReference type="EMBL" id="BIFS01000001">
    <property type="protein sequence ID" value="GCE20997.1"/>
    <property type="molecule type" value="Genomic_DNA"/>
</dbReference>
<dbReference type="SUPFAM" id="SSF55083">
    <property type="entry name" value="6-hydroxymethyl-7,8-dihydropterin pyrophosphokinase, HPPK"/>
    <property type="match status" value="1"/>
</dbReference>
<keyword evidence="11" id="KW-1185">Reference proteome</keyword>
<keyword evidence="8" id="KW-0289">Folate biosynthesis</keyword>
<dbReference type="Pfam" id="PF01288">
    <property type="entry name" value="HPPK"/>
    <property type="match status" value="1"/>
</dbReference>
<organism evidence="10 11">
    <name type="scientific">Dictyobacter kobayashii</name>
    <dbReference type="NCBI Taxonomy" id="2014872"/>
    <lineage>
        <taxon>Bacteria</taxon>
        <taxon>Bacillati</taxon>
        <taxon>Chloroflexota</taxon>
        <taxon>Ktedonobacteria</taxon>
        <taxon>Ktedonobacterales</taxon>
        <taxon>Dictyobacteraceae</taxon>
        <taxon>Dictyobacter</taxon>
    </lineage>
</organism>
<reference evidence="11" key="1">
    <citation type="submission" date="2018-12" db="EMBL/GenBank/DDBJ databases">
        <title>Tengunoibacter tsumagoiensis gen. nov., sp. nov., Dictyobacter kobayashii sp. nov., D. alpinus sp. nov., and D. joshuensis sp. nov. and description of Dictyobacteraceae fam. nov. within the order Ktedonobacterales isolated from Tengu-no-mugimeshi.</title>
        <authorList>
            <person name="Wang C.M."/>
            <person name="Zheng Y."/>
            <person name="Sakai Y."/>
            <person name="Toyoda A."/>
            <person name="Minakuchi Y."/>
            <person name="Abe K."/>
            <person name="Yokota A."/>
            <person name="Yabe S."/>
        </authorList>
    </citation>
    <scope>NUCLEOTIDE SEQUENCE [LARGE SCALE GENOMIC DNA]</scope>
    <source>
        <strain evidence="11">Uno11</strain>
    </source>
</reference>
<dbReference type="GO" id="GO:0016301">
    <property type="term" value="F:kinase activity"/>
    <property type="evidence" value="ECO:0007669"/>
    <property type="project" value="UniProtKB-KW"/>
</dbReference>
<proteinExistence type="predicted"/>
<evidence type="ECO:0000256" key="3">
    <source>
        <dbReference type="ARBA" id="ARBA00013253"/>
    </source>
</evidence>
<dbReference type="GO" id="GO:0046654">
    <property type="term" value="P:tetrahydrofolate biosynthetic process"/>
    <property type="evidence" value="ECO:0007669"/>
    <property type="project" value="UniProtKB-UniPathway"/>
</dbReference>
<evidence type="ECO:0000256" key="7">
    <source>
        <dbReference type="ARBA" id="ARBA00022840"/>
    </source>
</evidence>
<evidence type="ECO:0000256" key="5">
    <source>
        <dbReference type="ARBA" id="ARBA00022741"/>
    </source>
</evidence>
<dbReference type="CDD" id="cd00483">
    <property type="entry name" value="HPPK"/>
    <property type="match status" value="1"/>
</dbReference>
<dbReference type="UniPathway" id="UPA00077">
    <property type="reaction ID" value="UER00155"/>
</dbReference>
<comment type="pathway">
    <text evidence="2">Cofactor biosynthesis; tetrahydrofolate biosynthesis; 2-amino-4-hydroxy-6-hydroxymethyl-7,8-dihydropteridine diphosphate from 7,8-dihydroneopterin triphosphate: step 4/4.</text>
</comment>
<dbReference type="PANTHER" id="PTHR43071">
    <property type="entry name" value="2-AMINO-4-HYDROXY-6-HYDROXYMETHYLDIHYDROPTERIDINE PYROPHOSPHOKINASE"/>
    <property type="match status" value="1"/>
</dbReference>
<evidence type="ECO:0000259" key="9">
    <source>
        <dbReference type="PROSITE" id="PS00794"/>
    </source>
</evidence>
<keyword evidence="6 10" id="KW-0418">Kinase</keyword>
<protein>
    <recommendedName>
        <fullName evidence="3">2-amino-4-hydroxy-6-hydroxymethyldihydropteridine diphosphokinase</fullName>
        <ecNumber evidence="3">2.7.6.3</ecNumber>
    </recommendedName>
</protein>
<dbReference type="GO" id="GO:0003848">
    <property type="term" value="F:2-amino-4-hydroxy-6-hydroxymethyldihydropteridine diphosphokinase activity"/>
    <property type="evidence" value="ECO:0007669"/>
    <property type="project" value="UniProtKB-EC"/>
</dbReference>
<dbReference type="InterPro" id="IPR000550">
    <property type="entry name" value="Hppk"/>
</dbReference>
<keyword evidence="5" id="KW-0547">Nucleotide-binding</keyword>
<evidence type="ECO:0000256" key="2">
    <source>
        <dbReference type="ARBA" id="ARBA00005051"/>
    </source>
</evidence>
<feature type="domain" description="7,8-dihydro-6-hydroxymethylpterin-pyrophosphokinase" evidence="9">
    <location>
        <begin position="113"/>
        <end position="124"/>
    </location>
</feature>
<evidence type="ECO:0000256" key="8">
    <source>
        <dbReference type="ARBA" id="ARBA00022909"/>
    </source>
</evidence>
<evidence type="ECO:0000256" key="6">
    <source>
        <dbReference type="ARBA" id="ARBA00022777"/>
    </source>
</evidence>
<gene>
    <name evidence="10" type="primary">folK</name>
    <name evidence="10" type="ORF">KDK_47970</name>
</gene>
<keyword evidence="4" id="KW-0808">Transferase</keyword>
<evidence type="ECO:0000313" key="11">
    <source>
        <dbReference type="Proteomes" id="UP000287188"/>
    </source>
</evidence>
<dbReference type="NCBIfam" id="TIGR01498">
    <property type="entry name" value="folK"/>
    <property type="match status" value="1"/>
</dbReference>
<keyword evidence="7" id="KW-0067">ATP-binding</keyword>
<dbReference type="PANTHER" id="PTHR43071:SF1">
    <property type="entry name" value="2-AMINO-4-HYDROXY-6-HYDROXYMETHYLDIHYDROPTERIDINE PYROPHOSPHOKINASE"/>
    <property type="match status" value="1"/>
</dbReference>
<dbReference type="PROSITE" id="PS00794">
    <property type="entry name" value="HPPK"/>
    <property type="match status" value="1"/>
</dbReference>
<evidence type="ECO:0000256" key="1">
    <source>
        <dbReference type="ARBA" id="ARBA00000198"/>
    </source>
</evidence>
<evidence type="ECO:0000256" key="4">
    <source>
        <dbReference type="ARBA" id="ARBA00022679"/>
    </source>
</evidence>
<dbReference type="GO" id="GO:0046656">
    <property type="term" value="P:folic acid biosynthetic process"/>
    <property type="evidence" value="ECO:0007669"/>
    <property type="project" value="UniProtKB-KW"/>
</dbReference>
<dbReference type="GO" id="GO:0005524">
    <property type="term" value="F:ATP binding"/>
    <property type="evidence" value="ECO:0007669"/>
    <property type="project" value="UniProtKB-KW"/>
</dbReference>
<dbReference type="EC" id="2.7.6.3" evidence="3"/>
<comment type="caution">
    <text evidence="10">The sequence shown here is derived from an EMBL/GenBank/DDBJ whole genome shotgun (WGS) entry which is preliminary data.</text>
</comment>
<name>A0A402APF5_9CHLR</name>
<evidence type="ECO:0000313" key="10">
    <source>
        <dbReference type="EMBL" id="GCE20997.1"/>
    </source>
</evidence>
<sequence>MFEARSLSSMGPDNYAAREGEVLSERPEHCVYLALGSNLGDRQAQLKAALGELRQVIDIQKVSSVYETEPVGYLDQPPFFNIVCWGYTHMTAPELLKRAKDIERQLGRQPTVRNGPRLVDIDILLYDTLVYAKDNLIVPHPRMGERAFVLIPLAEIAPDVQEPRSGHTARELLQNISQRGVTRTSVLL</sequence>
<dbReference type="Proteomes" id="UP000287188">
    <property type="component" value="Unassembled WGS sequence"/>
</dbReference>
<dbReference type="Gene3D" id="3.30.70.560">
    <property type="entry name" value="7,8-Dihydro-6-hydroxymethylpterin-pyrophosphokinase HPPK"/>
    <property type="match status" value="1"/>
</dbReference>
<dbReference type="InterPro" id="IPR035907">
    <property type="entry name" value="Hppk_sf"/>
</dbReference>
<comment type="catalytic activity">
    <reaction evidence="1">
        <text>6-hydroxymethyl-7,8-dihydropterin + ATP = (7,8-dihydropterin-6-yl)methyl diphosphate + AMP + H(+)</text>
        <dbReference type="Rhea" id="RHEA:11412"/>
        <dbReference type="ChEBI" id="CHEBI:15378"/>
        <dbReference type="ChEBI" id="CHEBI:30616"/>
        <dbReference type="ChEBI" id="CHEBI:44841"/>
        <dbReference type="ChEBI" id="CHEBI:72950"/>
        <dbReference type="ChEBI" id="CHEBI:456215"/>
        <dbReference type="EC" id="2.7.6.3"/>
    </reaction>
</comment>
<dbReference type="RefSeq" id="WP_218031967.1">
    <property type="nucleotide sequence ID" value="NZ_BIFS01000001.1"/>
</dbReference>